<dbReference type="Proteomes" id="UP001497602">
    <property type="component" value="Unassembled WGS sequence"/>
</dbReference>
<dbReference type="EMBL" id="CAXJRC010000002">
    <property type="protein sequence ID" value="CAL2104946.1"/>
    <property type="molecule type" value="Genomic_DNA"/>
</dbReference>
<gene>
    <name evidence="1" type="ORF">T190115A13A_110082</name>
</gene>
<protein>
    <recommendedName>
        <fullName evidence="3">tRNA_anti-like</fullName>
    </recommendedName>
</protein>
<dbReference type="RefSeq" id="WP_348702634.1">
    <property type="nucleotide sequence ID" value="NZ_CAXIYA010000005.1"/>
</dbReference>
<comment type="caution">
    <text evidence="1">The sequence shown here is derived from an EMBL/GenBank/DDBJ whole genome shotgun (WGS) entry which is preliminary data.</text>
</comment>
<name>A0ABM9PH63_9FLAO</name>
<proteinExistence type="predicted"/>
<evidence type="ECO:0008006" key="3">
    <source>
        <dbReference type="Google" id="ProtNLM"/>
    </source>
</evidence>
<keyword evidence="2" id="KW-1185">Reference proteome</keyword>
<sequence>MSLTKKSKWLFIILGILLIGGFLVYKQIYKPHKTTEEIEAIYTGSSTNFVKELEKGFDQWNNKTIELNGTITSIVDNGFILDDFIFCQLREDNTLSKKQNDQITVKGTVIGYDELLNELKLNQCIIK</sequence>
<evidence type="ECO:0000313" key="1">
    <source>
        <dbReference type="EMBL" id="CAL2104946.1"/>
    </source>
</evidence>
<reference evidence="1 2" key="1">
    <citation type="submission" date="2024-05" db="EMBL/GenBank/DDBJ databases">
        <authorList>
            <person name="Duchaud E."/>
        </authorList>
    </citation>
    <scope>NUCLEOTIDE SEQUENCE [LARGE SCALE GENOMIC DNA]</scope>
    <source>
        <strain evidence="1">Ena-SAMPLE-TAB-13-05-2024-13:56:06:370-140305</strain>
    </source>
</reference>
<accession>A0ABM9PH63</accession>
<organism evidence="1 2">
    <name type="scientific">Tenacibaculum vairaonense</name>
    <dbReference type="NCBI Taxonomy" id="3137860"/>
    <lineage>
        <taxon>Bacteria</taxon>
        <taxon>Pseudomonadati</taxon>
        <taxon>Bacteroidota</taxon>
        <taxon>Flavobacteriia</taxon>
        <taxon>Flavobacteriales</taxon>
        <taxon>Flavobacteriaceae</taxon>
        <taxon>Tenacibaculum</taxon>
    </lineage>
</organism>
<evidence type="ECO:0000313" key="2">
    <source>
        <dbReference type="Proteomes" id="UP001497602"/>
    </source>
</evidence>